<protein>
    <submittedName>
        <fullName evidence="2">Uncharacterized protein</fullName>
    </submittedName>
</protein>
<evidence type="ECO:0000256" key="1">
    <source>
        <dbReference type="SAM" id="MobiDB-lite"/>
    </source>
</evidence>
<dbReference type="EMBL" id="KZ857379">
    <property type="protein sequence ID" value="RDX57150.1"/>
    <property type="molecule type" value="Genomic_DNA"/>
</dbReference>
<proteinExistence type="predicted"/>
<accession>A0A371DX76</accession>
<feature type="region of interest" description="Disordered" evidence="1">
    <location>
        <begin position="1"/>
        <end position="23"/>
    </location>
</feature>
<dbReference type="AlphaFoldDB" id="A0A371DX76"/>
<evidence type="ECO:0000313" key="3">
    <source>
        <dbReference type="Proteomes" id="UP000256964"/>
    </source>
</evidence>
<gene>
    <name evidence="2" type="ORF">OH76DRAFT_19227</name>
</gene>
<feature type="region of interest" description="Disordered" evidence="1">
    <location>
        <begin position="63"/>
        <end position="84"/>
    </location>
</feature>
<reference evidence="2 3" key="1">
    <citation type="journal article" date="2018" name="Biotechnol. Biofuels">
        <title>Integrative visual omics of the white-rot fungus Polyporus brumalis exposes the biotechnological potential of its oxidative enzymes for delignifying raw plant biomass.</title>
        <authorList>
            <person name="Miyauchi S."/>
            <person name="Rancon A."/>
            <person name="Drula E."/>
            <person name="Hage H."/>
            <person name="Chaduli D."/>
            <person name="Favel A."/>
            <person name="Grisel S."/>
            <person name="Henrissat B."/>
            <person name="Herpoel-Gimbert I."/>
            <person name="Ruiz-Duenas F.J."/>
            <person name="Chevret D."/>
            <person name="Hainaut M."/>
            <person name="Lin J."/>
            <person name="Wang M."/>
            <person name="Pangilinan J."/>
            <person name="Lipzen A."/>
            <person name="Lesage-Meessen L."/>
            <person name="Navarro D."/>
            <person name="Riley R."/>
            <person name="Grigoriev I.V."/>
            <person name="Zhou S."/>
            <person name="Raouche S."/>
            <person name="Rosso M.N."/>
        </authorList>
    </citation>
    <scope>NUCLEOTIDE SEQUENCE [LARGE SCALE GENOMIC DNA]</scope>
    <source>
        <strain evidence="2 3">BRFM 1820</strain>
    </source>
</reference>
<dbReference type="Proteomes" id="UP000256964">
    <property type="component" value="Unassembled WGS sequence"/>
</dbReference>
<organism evidence="2 3">
    <name type="scientific">Lentinus brumalis</name>
    <dbReference type="NCBI Taxonomy" id="2498619"/>
    <lineage>
        <taxon>Eukaryota</taxon>
        <taxon>Fungi</taxon>
        <taxon>Dikarya</taxon>
        <taxon>Basidiomycota</taxon>
        <taxon>Agaricomycotina</taxon>
        <taxon>Agaricomycetes</taxon>
        <taxon>Polyporales</taxon>
        <taxon>Polyporaceae</taxon>
        <taxon>Lentinus</taxon>
    </lineage>
</organism>
<evidence type="ECO:0000313" key="2">
    <source>
        <dbReference type="EMBL" id="RDX57150.1"/>
    </source>
</evidence>
<keyword evidence="3" id="KW-1185">Reference proteome</keyword>
<sequence length="153" mass="17354">MRRKWEREGTRARRSTRPRTRIQTPNRVGARGRAMPNIAPSALHDPLPPRKLWNRCVGSLRNRPGNATVHSPNMARPGKRAFPSSHHDAATIAVDTTRLQLRLARSSCQHTGSFTYSGTPHEWRYTTALPGRPTGCQLMRYRPARRAPEIHPP</sequence>
<feature type="compositionally biased region" description="Basic and acidic residues" evidence="1">
    <location>
        <begin position="1"/>
        <end position="11"/>
    </location>
</feature>
<name>A0A371DX76_9APHY</name>